<dbReference type="Proteomes" id="UP000249645">
    <property type="component" value="Unassembled WGS sequence"/>
</dbReference>
<dbReference type="EMBL" id="QFOI01000078">
    <property type="protein sequence ID" value="PZP50180.1"/>
    <property type="molecule type" value="Genomic_DNA"/>
</dbReference>
<evidence type="ECO:0008006" key="3">
    <source>
        <dbReference type="Google" id="ProtNLM"/>
    </source>
</evidence>
<organism evidence="1 2">
    <name type="scientific">Pseudopedobacter saltans</name>
    <dbReference type="NCBI Taxonomy" id="151895"/>
    <lineage>
        <taxon>Bacteria</taxon>
        <taxon>Pseudomonadati</taxon>
        <taxon>Bacteroidota</taxon>
        <taxon>Sphingobacteriia</taxon>
        <taxon>Sphingobacteriales</taxon>
        <taxon>Sphingobacteriaceae</taxon>
        <taxon>Pseudopedobacter</taxon>
    </lineage>
</organism>
<proteinExistence type="predicted"/>
<gene>
    <name evidence="1" type="ORF">DI598_06185</name>
</gene>
<protein>
    <recommendedName>
        <fullName evidence="3">Right handed beta helix domain-containing protein</fullName>
    </recommendedName>
</protein>
<dbReference type="AlphaFoldDB" id="A0A2W5F923"/>
<evidence type="ECO:0000313" key="1">
    <source>
        <dbReference type="EMBL" id="PZP50180.1"/>
    </source>
</evidence>
<evidence type="ECO:0000313" key="2">
    <source>
        <dbReference type="Proteomes" id="UP000249645"/>
    </source>
</evidence>
<comment type="caution">
    <text evidence="1">The sequence shown here is derived from an EMBL/GenBank/DDBJ whole genome shotgun (WGS) entry which is preliminary data.</text>
</comment>
<reference evidence="1 2" key="1">
    <citation type="submission" date="2017-11" db="EMBL/GenBank/DDBJ databases">
        <title>Infants hospitalized years apart are colonized by the same room-sourced microbial strains.</title>
        <authorList>
            <person name="Brooks B."/>
            <person name="Olm M.R."/>
            <person name="Firek B.A."/>
            <person name="Baker R."/>
            <person name="Thomas B.C."/>
            <person name="Morowitz M.J."/>
            <person name="Banfield J.F."/>
        </authorList>
    </citation>
    <scope>NUCLEOTIDE SEQUENCE [LARGE SCALE GENOMIC DNA]</scope>
    <source>
        <strain evidence="1">S2_009_000_R2_76</strain>
    </source>
</reference>
<name>A0A2W5F923_9SPHI</name>
<sequence>MVLVFFACKKTDYIGSPDASISALDSVKFDTVFTAQGSATRIFKIFNNNKQKLRISNIQLAGGSNSAYQMNVNGNAGVDFSNIDIEAGDSIYCFVRVNIDPTNASSPFIVQDSIGIFYNGNSKYVQLQAYGQNAVYLTNESILNDTIWKNTLPIVLLKKLTIPEGKTLTIEKGSDIYCHGGAGLSIEGTLLANGDTANANRINFTTDRMDYVNNVTNSGGVSYKNLAGAWLGIDFGPKSTGNILNYVTVKNAIYGITDTLNTTVPTTTKLNLQGCIVQNNSGYGVLSRLGSMTISNSLIVNNGSSVGLYNGGNYLLNYNTLAGYSNVYVSHNNPVLYLGGSSDATFNVSINNTILWGDNTSLVNEIGIGNNFGGNNIQIKVDHSLAKYTALPSVIVLSNMLQNDDPGFLLTDNNEVQYDFHLANASPCIGAATPINGISYDLSGNKRNTLNPSIGCYESL</sequence>
<accession>A0A2W5F923</accession>